<dbReference type="InterPro" id="IPR027417">
    <property type="entry name" value="P-loop_NTPase"/>
</dbReference>
<evidence type="ECO:0000256" key="1">
    <source>
        <dbReference type="ARBA" id="ARBA00004323"/>
    </source>
</evidence>
<dbReference type="InterPro" id="IPR018011">
    <property type="entry name" value="Carb_sulfotrans_8-10"/>
</dbReference>
<dbReference type="EC" id="2.8.2.-" evidence="9"/>
<dbReference type="RefSeq" id="XP_012937461.1">
    <property type="nucleotide sequence ID" value="XM_013082007.1"/>
</dbReference>
<keyword evidence="8 9" id="KW-0325">Glycoprotein</keyword>
<name>A0ABM0ZZ14_APLCA</name>
<feature type="non-terminal residue" evidence="11">
    <location>
        <position position="218"/>
    </location>
</feature>
<evidence type="ECO:0000256" key="4">
    <source>
        <dbReference type="ARBA" id="ARBA00022692"/>
    </source>
</evidence>
<protein>
    <recommendedName>
        <fullName evidence="9">Carbohydrate sulfotransferase</fullName>
        <ecNumber evidence="9">2.8.2.-</ecNumber>
    </recommendedName>
</protein>
<dbReference type="GeneID" id="106011645"/>
<evidence type="ECO:0000256" key="3">
    <source>
        <dbReference type="ARBA" id="ARBA00022679"/>
    </source>
</evidence>
<keyword evidence="7" id="KW-0472">Membrane</keyword>
<keyword evidence="9" id="KW-0119">Carbohydrate metabolism</keyword>
<evidence type="ECO:0000256" key="7">
    <source>
        <dbReference type="ARBA" id="ARBA00023136"/>
    </source>
</evidence>
<proteinExistence type="inferred from homology"/>
<reference evidence="11" key="1">
    <citation type="submission" date="2025-08" db="UniProtKB">
        <authorList>
            <consortium name="RefSeq"/>
        </authorList>
    </citation>
    <scope>IDENTIFICATION</scope>
</reference>
<keyword evidence="5" id="KW-1133">Transmembrane helix</keyword>
<dbReference type="InterPro" id="IPR005331">
    <property type="entry name" value="Sulfotransferase"/>
</dbReference>
<evidence type="ECO:0000313" key="10">
    <source>
        <dbReference type="Proteomes" id="UP000694888"/>
    </source>
</evidence>
<keyword evidence="3 9" id="KW-0808">Transferase</keyword>
<organism evidence="10 11">
    <name type="scientific">Aplysia californica</name>
    <name type="common">California sea hare</name>
    <dbReference type="NCBI Taxonomy" id="6500"/>
    <lineage>
        <taxon>Eukaryota</taxon>
        <taxon>Metazoa</taxon>
        <taxon>Spiralia</taxon>
        <taxon>Lophotrochozoa</taxon>
        <taxon>Mollusca</taxon>
        <taxon>Gastropoda</taxon>
        <taxon>Heterobranchia</taxon>
        <taxon>Euthyneura</taxon>
        <taxon>Tectipleura</taxon>
        <taxon>Aplysiida</taxon>
        <taxon>Aplysioidea</taxon>
        <taxon>Aplysiidae</taxon>
        <taxon>Aplysia</taxon>
    </lineage>
</organism>
<evidence type="ECO:0000313" key="11">
    <source>
        <dbReference type="RefSeq" id="XP_012937461.1"/>
    </source>
</evidence>
<evidence type="ECO:0000256" key="9">
    <source>
        <dbReference type="RuleBase" id="RU364020"/>
    </source>
</evidence>
<keyword evidence="9" id="KW-0735">Signal-anchor</keyword>
<dbReference type="Proteomes" id="UP000694888">
    <property type="component" value="Unplaced"/>
</dbReference>
<sequence>MAFNFLPTSTGAYSSLSCFLQVLSRRFARTKKLYWARLPAEERTRFLSSRIFLSVRDPYTRLWSTFLHTLMLPDLWNSVGVKIEKNRGFDQIVRTPTKSKLCGMDATFAEFVDYILASYEADFDSYHRLCDPCQLKPTYVIKAETLLRDRQKVLEELGLPQVFAGSDPEEALIRHRINVTVMEAFAKRKDPLTERCATHGDVARRLWQNFIVHGDIPE</sequence>
<comment type="subcellular location">
    <subcellularLocation>
        <location evidence="1 9">Golgi apparatus membrane</location>
        <topology evidence="1 9">Single-pass type II membrane protein</topology>
    </subcellularLocation>
</comment>
<dbReference type="PANTHER" id="PTHR12137:SF54">
    <property type="entry name" value="CARBOHYDRATE SULFOTRANSFERASE"/>
    <property type="match status" value="1"/>
</dbReference>
<comment type="similarity">
    <text evidence="2 9">Belongs to the sulfotransferase 2 family.</text>
</comment>
<dbReference type="SUPFAM" id="SSF52540">
    <property type="entry name" value="P-loop containing nucleoside triphosphate hydrolases"/>
    <property type="match status" value="1"/>
</dbReference>
<evidence type="ECO:0000256" key="5">
    <source>
        <dbReference type="ARBA" id="ARBA00022989"/>
    </source>
</evidence>
<accession>A0ABM0ZZ14</accession>
<keyword evidence="6 9" id="KW-0333">Golgi apparatus</keyword>
<dbReference type="PANTHER" id="PTHR12137">
    <property type="entry name" value="CARBOHYDRATE SULFOTRANSFERASE"/>
    <property type="match status" value="1"/>
</dbReference>
<keyword evidence="4" id="KW-0812">Transmembrane</keyword>
<evidence type="ECO:0000256" key="6">
    <source>
        <dbReference type="ARBA" id="ARBA00023034"/>
    </source>
</evidence>
<evidence type="ECO:0000256" key="8">
    <source>
        <dbReference type="ARBA" id="ARBA00023180"/>
    </source>
</evidence>
<evidence type="ECO:0000256" key="2">
    <source>
        <dbReference type="ARBA" id="ARBA00006339"/>
    </source>
</evidence>
<keyword evidence="10" id="KW-1185">Reference proteome</keyword>
<dbReference type="Pfam" id="PF03567">
    <property type="entry name" value="Sulfotransfer_2"/>
    <property type="match status" value="1"/>
</dbReference>
<gene>
    <name evidence="11" type="primary">LOC106011645</name>
</gene>